<name>A0ABT5Y121_9FLAO</name>
<evidence type="ECO:0000256" key="1">
    <source>
        <dbReference type="SAM" id="Phobius"/>
    </source>
</evidence>
<dbReference type="EMBL" id="JARFVB010000007">
    <property type="protein sequence ID" value="MDF0717058.1"/>
    <property type="molecule type" value="Genomic_DNA"/>
</dbReference>
<reference evidence="2 3" key="1">
    <citation type="submission" date="2023-03" db="EMBL/GenBank/DDBJ databases">
        <title>Muricauda XX sp. nov. and Muricauda XXX sp. nov., two novel species isolated from Okinawa Trough.</title>
        <authorList>
            <person name="Cao W."/>
            <person name="Deng X."/>
        </authorList>
    </citation>
    <scope>NUCLEOTIDE SEQUENCE [LARGE SCALE GENOMIC DNA]</scope>
    <source>
        <strain evidence="2 3">334s03</strain>
    </source>
</reference>
<feature type="transmembrane region" description="Helical" evidence="1">
    <location>
        <begin position="401"/>
        <end position="418"/>
    </location>
</feature>
<dbReference type="Proteomes" id="UP001221366">
    <property type="component" value="Unassembled WGS sequence"/>
</dbReference>
<keyword evidence="3" id="KW-1185">Reference proteome</keyword>
<feature type="transmembrane region" description="Helical" evidence="1">
    <location>
        <begin position="226"/>
        <end position="244"/>
    </location>
</feature>
<keyword evidence="1" id="KW-0812">Transmembrane</keyword>
<feature type="transmembrane region" description="Helical" evidence="1">
    <location>
        <begin position="333"/>
        <end position="350"/>
    </location>
</feature>
<dbReference type="RefSeq" id="WP_275616217.1">
    <property type="nucleotide sequence ID" value="NZ_JARFVB010000007.1"/>
</dbReference>
<proteinExistence type="predicted"/>
<gene>
    <name evidence="2" type="ORF">PY092_12925</name>
</gene>
<feature type="transmembrane region" description="Helical" evidence="1">
    <location>
        <begin position="29"/>
        <end position="49"/>
    </location>
</feature>
<feature type="transmembrane region" description="Helical" evidence="1">
    <location>
        <begin position="308"/>
        <end position="327"/>
    </location>
</feature>
<organism evidence="2 3">
    <name type="scientific">Flagellimonas yonaguniensis</name>
    <dbReference type="NCBI Taxonomy" id="3031325"/>
    <lineage>
        <taxon>Bacteria</taxon>
        <taxon>Pseudomonadati</taxon>
        <taxon>Bacteroidota</taxon>
        <taxon>Flavobacteriia</taxon>
        <taxon>Flavobacteriales</taxon>
        <taxon>Flavobacteriaceae</taxon>
        <taxon>Flagellimonas</taxon>
    </lineage>
</organism>
<keyword evidence="1" id="KW-1133">Transmembrane helix</keyword>
<feature type="transmembrane region" description="Helical" evidence="1">
    <location>
        <begin position="104"/>
        <end position="123"/>
    </location>
</feature>
<feature type="transmembrane region" description="Helical" evidence="1">
    <location>
        <begin position="371"/>
        <end position="389"/>
    </location>
</feature>
<accession>A0ABT5Y121</accession>
<protein>
    <recommendedName>
        <fullName evidence="4">DUF2029 domain-containing protein</fullName>
    </recommendedName>
</protein>
<evidence type="ECO:0000313" key="2">
    <source>
        <dbReference type="EMBL" id="MDF0717058.1"/>
    </source>
</evidence>
<keyword evidence="1" id="KW-0472">Membrane</keyword>
<sequence>MYLLKNFMPKIGDGTNPFGKRSLKIFRLLLPYLISAGLSFLIFKVHMLVEVDSMLNEKNDVISNGFLTSQITYHKEFAPFARRPLTTLLVEQVSNGLGITLGKAFVWVNFFLLFLAGVLLFRISREMGSGYVKGIMNIIFFFLSFSVLFAFFPPIFSYDEPLQYCLLFAGMTCFLRRQWMGYVLWFTAAMIARENTAFLIPGLLAFLPDLHPKGHRLYSSEHLLDYLLIGSPILIYAAFLVFFMEWNGLWIPTQMEFQDRLLSIKENFSDAQSSIETLISMVLTLGMFVYFIFGPIGHAPKKTEKKFVRAFVLSCSVNTVAVLVGALAREARLFSLPLIFLWPIMGQYCSKEISLLLSYKTYVACFSRLKYMALLGILTLLNYLVSFKVYQPSSHPADNYFNEYLFTALMIMYVHYLLRQYTRHDALEVTPTSFSL</sequence>
<comment type="caution">
    <text evidence="2">The sequence shown here is derived from an EMBL/GenBank/DDBJ whole genome shotgun (WGS) entry which is preliminary data.</text>
</comment>
<feature type="transmembrane region" description="Helical" evidence="1">
    <location>
        <begin position="278"/>
        <end position="296"/>
    </location>
</feature>
<feature type="transmembrane region" description="Helical" evidence="1">
    <location>
        <begin position="182"/>
        <end position="206"/>
    </location>
</feature>
<feature type="transmembrane region" description="Helical" evidence="1">
    <location>
        <begin position="135"/>
        <end position="156"/>
    </location>
</feature>
<evidence type="ECO:0000313" key="3">
    <source>
        <dbReference type="Proteomes" id="UP001221366"/>
    </source>
</evidence>
<evidence type="ECO:0008006" key="4">
    <source>
        <dbReference type="Google" id="ProtNLM"/>
    </source>
</evidence>